<comment type="caution">
    <text evidence="2">The sequence shown here is derived from an EMBL/GenBank/DDBJ whole genome shotgun (WGS) entry which is preliminary data.</text>
</comment>
<reference evidence="2 3" key="1">
    <citation type="submission" date="2018-08" db="EMBL/GenBank/DDBJ databases">
        <title>Proposal of Muricauda 72 sp.nov. and Muricauda NH166 sp.nov., isolated from seawater.</title>
        <authorList>
            <person name="Cheng H."/>
            <person name="Wu Y.-H."/>
            <person name="Guo L.-L."/>
            <person name="Xu X.-W."/>
        </authorList>
    </citation>
    <scope>NUCLEOTIDE SEQUENCE [LARGE SCALE GENOMIC DNA]</scope>
    <source>
        <strain evidence="2 3">KCTC 22173</strain>
    </source>
</reference>
<sequence>MDDNRIGEIVQKVFAKAKRECISQKKNALAKHIAHQIQENHGYISYRTLERAYDRHILEDSTVSERNAESIDLFCQYLGYENYQDFIKKENRAKGASQEEPPTGPNTKKTNVTYYLLAAIFVVVLMLVMLGAWPFGNNTAKKETTVNCMTWADSLYVPISCDIAPLSTYGTPVVPIDPIKMKNFKKVKVNIATRFFSEHTNEPRFWYYKNKQGEIEYFTAPGLHPITGKTLDEITEYIIQKYVPKHMNRPDSFVEER</sequence>
<evidence type="ECO:0000313" key="3">
    <source>
        <dbReference type="Proteomes" id="UP000266067"/>
    </source>
</evidence>
<name>A0A3A1N4C3_9FLAO</name>
<dbReference type="OrthoDB" id="1340494at2"/>
<evidence type="ECO:0000256" key="1">
    <source>
        <dbReference type="SAM" id="Phobius"/>
    </source>
</evidence>
<keyword evidence="1" id="KW-0812">Transmembrane</keyword>
<dbReference type="AlphaFoldDB" id="A0A3A1N4C3"/>
<keyword evidence="1" id="KW-0472">Membrane</keyword>
<keyword evidence="1" id="KW-1133">Transmembrane helix</keyword>
<proteinExistence type="predicted"/>
<dbReference type="RefSeq" id="WP_119608769.1">
    <property type="nucleotide sequence ID" value="NZ_QXFH01000076.1"/>
</dbReference>
<accession>A0A3A1N4C3</accession>
<organism evidence="2 3">
    <name type="scientific">Flagellimonas lutimaris</name>
    <dbReference type="NCBI Taxonomy" id="475082"/>
    <lineage>
        <taxon>Bacteria</taxon>
        <taxon>Pseudomonadati</taxon>
        <taxon>Bacteroidota</taxon>
        <taxon>Flavobacteriia</taxon>
        <taxon>Flavobacteriales</taxon>
        <taxon>Flavobacteriaceae</taxon>
        <taxon>Flagellimonas</taxon>
    </lineage>
</organism>
<dbReference type="Proteomes" id="UP000266067">
    <property type="component" value="Unassembled WGS sequence"/>
</dbReference>
<protein>
    <submittedName>
        <fullName evidence="2">Uncharacterized protein</fullName>
    </submittedName>
</protein>
<gene>
    <name evidence="2" type="ORF">D2V08_13945</name>
</gene>
<keyword evidence="3" id="KW-1185">Reference proteome</keyword>
<dbReference type="EMBL" id="QXFH01000076">
    <property type="protein sequence ID" value="RIV31543.1"/>
    <property type="molecule type" value="Genomic_DNA"/>
</dbReference>
<evidence type="ECO:0000313" key="2">
    <source>
        <dbReference type="EMBL" id="RIV31543.1"/>
    </source>
</evidence>
<feature type="transmembrane region" description="Helical" evidence="1">
    <location>
        <begin position="114"/>
        <end position="135"/>
    </location>
</feature>